<keyword evidence="7 8" id="KW-0131">Cell cycle</keyword>
<comment type="subcellular location">
    <subcellularLocation>
        <location evidence="1 7 8">Cytoplasm</location>
    </subcellularLocation>
</comment>
<keyword evidence="6 7" id="KW-0067">ATP-binding</keyword>
<dbReference type="InterPro" id="IPR013221">
    <property type="entry name" value="Mur_ligase_cen"/>
</dbReference>
<evidence type="ECO:0000256" key="5">
    <source>
        <dbReference type="ARBA" id="ARBA00022741"/>
    </source>
</evidence>
<comment type="pathway">
    <text evidence="2 7 8">Cell wall biogenesis; peptidoglycan biosynthesis.</text>
</comment>
<keyword evidence="5 7" id="KW-0547">Nucleotide-binding</keyword>
<dbReference type="InterPro" id="IPR036565">
    <property type="entry name" value="Mur-like_cat_sf"/>
</dbReference>
<dbReference type="GO" id="GO:0008360">
    <property type="term" value="P:regulation of cell shape"/>
    <property type="evidence" value="ECO:0007669"/>
    <property type="project" value="UniProtKB-KW"/>
</dbReference>
<dbReference type="Gene3D" id="3.40.1190.10">
    <property type="entry name" value="Mur-like, catalytic domain"/>
    <property type="match status" value="1"/>
</dbReference>
<dbReference type="GO" id="GO:0009252">
    <property type="term" value="P:peptidoglycan biosynthetic process"/>
    <property type="evidence" value="ECO:0007669"/>
    <property type="project" value="UniProtKB-UniRule"/>
</dbReference>
<dbReference type="Pfam" id="PF02875">
    <property type="entry name" value="Mur_ligase_C"/>
    <property type="match status" value="1"/>
</dbReference>
<evidence type="ECO:0000259" key="9">
    <source>
        <dbReference type="Pfam" id="PF02875"/>
    </source>
</evidence>
<organism evidence="11 12">
    <name type="scientific">Aerophobetes bacterium</name>
    <dbReference type="NCBI Taxonomy" id="2030807"/>
    <lineage>
        <taxon>Bacteria</taxon>
        <taxon>Candidatus Aerophobota</taxon>
    </lineage>
</organism>
<dbReference type="InterPro" id="IPR004101">
    <property type="entry name" value="Mur_ligase_C"/>
</dbReference>
<gene>
    <name evidence="7 11" type="primary">murD</name>
    <name evidence="11" type="ORF">E3J95_01610</name>
</gene>
<comment type="caution">
    <text evidence="11">The sequence shown here is derived from an EMBL/GenBank/DDBJ whole genome shotgun (WGS) entry which is preliminary data.</text>
</comment>
<dbReference type="HAMAP" id="MF_00639">
    <property type="entry name" value="MurD"/>
    <property type="match status" value="1"/>
</dbReference>
<dbReference type="Gene3D" id="3.40.50.720">
    <property type="entry name" value="NAD(P)-binding Rossmann-like Domain"/>
    <property type="match status" value="1"/>
</dbReference>
<dbReference type="SUPFAM" id="SSF53623">
    <property type="entry name" value="MurD-like peptide ligases, catalytic domain"/>
    <property type="match status" value="1"/>
</dbReference>
<dbReference type="NCBIfam" id="TIGR01087">
    <property type="entry name" value="murD"/>
    <property type="match status" value="1"/>
</dbReference>
<keyword evidence="7 8" id="KW-0573">Peptidoglycan synthesis</keyword>
<reference evidence="11 12" key="1">
    <citation type="submission" date="2019-03" db="EMBL/GenBank/DDBJ databases">
        <title>Metabolic potential of uncultured bacteria and archaea associated with petroleum seepage in deep-sea sediments.</title>
        <authorList>
            <person name="Dong X."/>
            <person name="Hubert C."/>
        </authorList>
    </citation>
    <scope>NUCLEOTIDE SEQUENCE [LARGE SCALE GENOMIC DNA]</scope>
    <source>
        <strain evidence="11">E44_bin92</strain>
    </source>
</reference>
<evidence type="ECO:0000256" key="1">
    <source>
        <dbReference type="ARBA" id="ARBA00004496"/>
    </source>
</evidence>
<evidence type="ECO:0000256" key="2">
    <source>
        <dbReference type="ARBA" id="ARBA00004752"/>
    </source>
</evidence>
<keyword evidence="7 8" id="KW-0133">Cell shape</keyword>
<comment type="function">
    <text evidence="7 8">Cell wall formation. Catalyzes the addition of glutamate to the nucleotide precursor UDP-N-acetylmuramoyl-L-alanine (UMA).</text>
</comment>
<keyword evidence="3 7" id="KW-0963">Cytoplasm</keyword>
<dbReference type="GO" id="GO:0051301">
    <property type="term" value="P:cell division"/>
    <property type="evidence" value="ECO:0007669"/>
    <property type="project" value="UniProtKB-KW"/>
</dbReference>
<comment type="similarity">
    <text evidence="7">Belongs to the MurCDEF family.</text>
</comment>
<dbReference type="GO" id="GO:0005524">
    <property type="term" value="F:ATP binding"/>
    <property type="evidence" value="ECO:0007669"/>
    <property type="project" value="UniProtKB-UniRule"/>
</dbReference>
<evidence type="ECO:0000313" key="12">
    <source>
        <dbReference type="Proteomes" id="UP000320781"/>
    </source>
</evidence>
<dbReference type="EC" id="6.3.2.9" evidence="7 8"/>
<sequence length="454" mass="50318">MNLKDKRVLVLGMGISGMGIIDLLGKEGAEVVIGEIKDAPEMRAKAKKLRRRGMKVYLGPHPLHLLDHRDLVVPSPGVSLDIPLLQRAKDKGVSIMGELELASRFVKNASMVAITGTNGKTTTTFLTGHILKRARSDVEVAGNIGMSLAAAVQKKCSILVVEVSSFQLETVEKFHPFISCILNITPDHLDRHHNLTQYAHLKGRIFLNQTKGDFTILNKDDPLVWSLEKKVRATAVFISQKDEPDLGVFLRKGRIMARFDREEEIISLSRIIFPGSYNIENILSAVAISSLYGINPALIQDVLEEFEGLPHRVEELGEVRGIRFINDSKGTNEGAVKKCLEGVTGPLILIMGGRDKGANFSILRSLIKEKVRELILIGEAKERIEEELSGICPMRKADKLPDAVRLAFGEAKAGDSVLLSPGCTSFDEFKSFEERGDVFKREVEKLREEYGKQN</sequence>
<dbReference type="SUPFAM" id="SSF53244">
    <property type="entry name" value="MurD-like peptide ligases, peptide-binding domain"/>
    <property type="match status" value="1"/>
</dbReference>
<feature type="domain" description="Mur ligase central" evidence="10">
    <location>
        <begin position="114"/>
        <end position="288"/>
    </location>
</feature>
<evidence type="ECO:0000256" key="8">
    <source>
        <dbReference type="RuleBase" id="RU003664"/>
    </source>
</evidence>
<dbReference type="Pfam" id="PF21799">
    <property type="entry name" value="MurD-like_N"/>
    <property type="match status" value="1"/>
</dbReference>
<keyword evidence="7 8" id="KW-0132">Cell division</keyword>
<dbReference type="PANTHER" id="PTHR43692">
    <property type="entry name" value="UDP-N-ACETYLMURAMOYLALANINE--D-GLUTAMATE LIGASE"/>
    <property type="match status" value="1"/>
</dbReference>
<dbReference type="PANTHER" id="PTHR43692:SF1">
    <property type="entry name" value="UDP-N-ACETYLMURAMOYLALANINE--D-GLUTAMATE LIGASE"/>
    <property type="match status" value="1"/>
</dbReference>
<evidence type="ECO:0000256" key="4">
    <source>
        <dbReference type="ARBA" id="ARBA00022598"/>
    </source>
</evidence>
<dbReference type="Pfam" id="PF08245">
    <property type="entry name" value="Mur_ligase_M"/>
    <property type="match status" value="1"/>
</dbReference>
<feature type="domain" description="Mur ligase C-terminal" evidence="9">
    <location>
        <begin position="311"/>
        <end position="421"/>
    </location>
</feature>
<feature type="binding site" evidence="7">
    <location>
        <begin position="116"/>
        <end position="122"/>
    </location>
    <ligand>
        <name>ATP</name>
        <dbReference type="ChEBI" id="CHEBI:30616"/>
    </ligand>
</feature>
<proteinExistence type="inferred from homology"/>
<keyword evidence="7 8" id="KW-0961">Cell wall biogenesis/degradation</keyword>
<dbReference type="InterPro" id="IPR005762">
    <property type="entry name" value="MurD"/>
</dbReference>
<name>A0A523QLF1_UNCAE</name>
<dbReference type="EMBL" id="SOKU01000074">
    <property type="protein sequence ID" value="TES86575.1"/>
    <property type="molecule type" value="Genomic_DNA"/>
</dbReference>
<dbReference type="GO" id="GO:0071555">
    <property type="term" value="P:cell wall organization"/>
    <property type="evidence" value="ECO:0007669"/>
    <property type="project" value="UniProtKB-KW"/>
</dbReference>
<evidence type="ECO:0000259" key="10">
    <source>
        <dbReference type="Pfam" id="PF08245"/>
    </source>
</evidence>
<dbReference type="GO" id="GO:0008764">
    <property type="term" value="F:UDP-N-acetylmuramoylalanine-D-glutamate ligase activity"/>
    <property type="evidence" value="ECO:0007669"/>
    <property type="project" value="UniProtKB-UniRule"/>
</dbReference>
<comment type="catalytic activity">
    <reaction evidence="7 8">
        <text>UDP-N-acetyl-alpha-D-muramoyl-L-alanine + D-glutamate + ATP = UDP-N-acetyl-alpha-D-muramoyl-L-alanyl-D-glutamate + ADP + phosphate + H(+)</text>
        <dbReference type="Rhea" id="RHEA:16429"/>
        <dbReference type="ChEBI" id="CHEBI:15378"/>
        <dbReference type="ChEBI" id="CHEBI:29986"/>
        <dbReference type="ChEBI" id="CHEBI:30616"/>
        <dbReference type="ChEBI" id="CHEBI:43474"/>
        <dbReference type="ChEBI" id="CHEBI:83898"/>
        <dbReference type="ChEBI" id="CHEBI:83900"/>
        <dbReference type="ChEBI" id="CHEBI:456216"/>
        <dbReference type="EC" id="6.3.2.9"/>
    </reaction>
</comment>
<dbReference type="GO" id="GO:0005737">
    <property type="term" value="C:cytoplasm"/>
    <property type="evidence" value="ECO:0007669"/>
    <property type="project" value="UniProtKB-SubCell"/>
</dbReference>
<keyword evidence="4 7" id="KW-0436">Ligase</keyword>
<dbReference type="Gene3D" id="3.90.190.20">
    <property type="entry name" value="Mur ligase, C-terminal domain"/>
    <property type="match status" value="1"/>
</dbReference>
<evidence type="ECO:0000313" key="11">
    <source>
        <dbReference type="EMBL" id="TES86575.1"/>
    </source>
</evidence>
<dbReference type="AlphaFoldDB" id="A0A523QLF1"/>
<evidence type="ECO:0000256" key="6">
    <source>
        <dbReference type="ARBA" id="ARBA00022840"/>
    </source>
</evidence>
<evidence type="ECO:0000256" key="7">
    <source>
        <dbReference type="HAMAP-Rule" id="MF_00639"/>
    </source>
</evidence>
<dbReference type="UniPathway" id="UPA00219"/>
<dbReference type="Proteomes" id="UP000320781">
    <property type="component" value="Unassembled WGS sequence"/>
</dbReference>
<dbReference type="SUPFAM" id="SSF51984">
    <property type="entry name" value="MurCD N-terminal domain"/>
    <property type="match status" value="1"/>
</dbReference>
<protein>
    <recommendedName>
        <fullName evidence="7 8">UDP-N-acetylmuramoylalanine--D-glutamate ligase</fullName>
        <ecNumber evidence="7 8">6.3.2.9</ecNumber>
    </recommendedName>
    <alternativeName>
        <fullName evidence="7">D-glutamic acid-adding enzyme</fullName>
    </alternativeName>
    <alternativeName>
        <fullName evidence="7">UDP-N-acetylmuramoyl-L-alanyl-D-glutamate synthetase</fullName>
    </alternativeName>
</protein>
<accession>A0A523QLF1</accession>
<dbReference type="InterPro" id="IPR036615">
    <property type="entry name" value="Mur_ligase_C_dom_sf"/>
</dbReference>
<evidence type="ECO:0000256" key="3">
    <source>
        <dbReference type="ARBA" id="ARBA00022490"/>
    </source>
</evidence>